<evidence type="ECO:0000313" key="22">
    <source>
        <dbReference type="Proteomes" id="UP001082703"/>
    </source>
</evidence>
<dbReference type="GO" id="GO:0008965">
    <property type="term" value="F:phosphoenolpyruvate-protein phosphotransferase activity"/>
    <property type="evidence" value="ECO:0007669"/>
    <property type="project" value="UniProtKB-EC"/>
</dbReference>
<comment type="similarity">
    <text evidence="5 17">Belongs to the PEP-utilizing enzyme family.</text>
</comment>
<dbReference type="InterPro" id="IPR008279">
    <property type="entry name" value="PEP-util_enz_mobile_dom"/>
</dbReference>
<comment type="caution">
    <text evidence="21">The sequence shown here is derived from an EMBL/GenBank/DDBJ whole genome shotgun (WGS) entry which is preliminary data.</text>
</comment>
<evidence type="ECO:0000256" key="4">
    <source>
        <dbReference type="ARBA" id="ARBA00004496"/>
    </source>
</evidence>
<dbReference type="Gene3D" id="3.20.20.60">
    <property type="entry name" value="Phosphoenolpyruvate-binding domains"/>
    <property type="match status" value="1"/>
</dbReference>
<dbReference type="EMBL" id="JAPOHA010000014">
    <property type="protein sequence ID" value="MCY1715013.1"/>
    <property type="molecule type" value="Genomic_DNA"/>
</dbReference>
<keyword evidence="10 17" id="KW-0762">Sugar transport</keyword>
<accession>A0ABT4BY98</accession>
<evidence type="ECO:0000256" key="2">
    <source>
        <dbReference type="ARBA" id="ARBA00001946"/>
    </source>
</evidence>
<evidence type="ECO:0000256" key="3">
    <source>
        <dbReference type="ARBA" id="ARBA00002728"/>
    </source>
</evidence>
<evidence type="ECO:0000256" key="12">
    <source>
        <dbReference type="ARBA" id="ARBA00022683"/>
    </source>
</evidence>
<keyword evidence="8 17" id="KW-0813">Transport</keyword>
<comment type="catalytic activity">
    <reaction evidence="1 17">
        <text>L-histidyl-[protein] + phosphoenolpyruvate = N(pros)-phospho-L-histidyl-[protein] + pyruvate</text>
        <dbReference type="Rhea" id="RHEA:23880"/>
        <dbReference type="Rhea" id="RHEA-COMP:9745"/>
        <dbReference type="Rhea" id="RHEA-COMP:9746"/>
        <dbReference type="ChEBI" id="CHEBI:15361"/>
        <dbReference type="ChEBI" id="CHEBI:29979"/>
        <dbReference type="ChEBI" id="CHEBI:58702"/>
        <dbReference type="ChEBI" id="CHEBI:64837"/>
        <dbReference type="EC" id="2.7.3.9"/>
    </reaction>
</comment>
<reference evidence="21 22" key="1">
    <citation type="submission" date="2022-11" db="EMBL/GenBank/DDBJ databases">
        <authorList>
            <person name="Caiyu Z."/>
        </authorList>
    </citation>
    <scope>NUCLEOTIDE SEQUENCE [LARGE SCALE GENOMIC DNA]</scope>
    <source>
        <strain evidence="21 22">YR-4</strain>
    </source>
</reference>
<name>A0ABT4BY98_9FIRM</name>
<feature type="domain" description="Phosphotransferase system enzyme I N-terminal" evidence="20">
    <location>
        <begin position="5"/>
        <end position="126"/>
    </location>
</feature>
<dbReference type="PRINTS" id="PR01736">
    <property type="entry name" value="PHPHTRNFRASE"/>
</dbReference>
<evidence type="ECO:0000256" key="1">
    <source>
        <dbReference type="ARBA" id="ARBA00000683"/>
    </source>
</evidence>
<dbReference type="InterPro" id="IPR008731">
    <property type="entry name" value="PTS_EIN"/>
</dbReference>
<dbReference type="PROSITE" id="PS00742">
    <property type="entry name" value="PEP_ENZYMES_2"/>
    <property type="match status" value="1"/>
</dbReference>
<feature type="domain" description="PEP-utilising enzyme mobile" evidence="18">
    <location>
        <begin position="154"/>
        <end position="225"/>
    </location>
</feature>
<dbReference type="InterPro" id="IPR024692">
    <property type="entry name" value="PTS_EI"/>
</dbReference>
<dbReference type="InterPro" id="IPR023151">
    <property type="entry name" value="PEP_util_CS"/>
</dbReference>
<sequence length="543" mass="60479">MKIIHGIGASKGIAIGKLTLCLNIDDHIQKKTITDVEAELSRLDEAKAASVEALNAIYMKALKRVGEANSMIFQIHIMMLQDEDFYGSIRNVIKEEKVNAEYAAWKTGRQYSEMFAHMDDEYMRGRASDVIDISKRLIRNLDTRLANGLDSLSSPSIVAAVDLMPSETVQMDKEMVLAFITKEGSKSSHSAILARTMGIPAVVGLADQFAQFSDGDDIIVDGISGDVILSPDEKTLSDYRVKQGEFNRHQQELKLLKGTKAITKNGVQIEINANIGHPEDVDLVLENDADGIGLFRSEFLYMESKQFPSEEEQYIAYKTVLEKMNGKRVIIRTLDLGADKQVPYLDLPHEDNPAMGLRAIRICLDRQDLFITQLRALLRASTFGKLAIMFPMIISVDEVRQIKSLIEKVKSDLTKEKIAFAPDFELGIMIETPASVMISDELAKEVDFFSIGTNDLTQYTLAVDRMNHCISKLFDSRHPAVLRMIEMTAKSAKKAGIWVGICGESAADTSLTEFYVKIGINELSVTPSSVLELRKAVQQIDLK</sequence>
<dbReference type="InterPro" id="IPR050499">
    <property type="entry name" value="PEP-utilizing_PTS_enzyme"/>
</dbReference>
<keyword evidence="11 17" id="KW-0808">Transferase</keyword>
<gene>
    <name evidence="21" type="primary">ptsP</name>
    <name evidence="21" type="ORF">OUY18_12215</name>
</gene>
<dbReference type="SUPFAM" id="SSF51621">
    <property type="entry name" value="Phosphoenolpyruvate/pyruvate domain"/>
    <property type="match status" value="1"/>
</dbReference>
<dbReference type="PANTHER" id="PTHR46244:SF3">
    <property type="entry name" value="PHOSPHOENOLPYRUVATE-PROTEIN PHOSPHOTRANSFERASE"/>
    <property type="match status" value="1"/>
</dbReference>
<dbReference type="Gene3D" id="3.50.30.10">
    <property type="entry name" value="Phosphohistidine domain"/>
    <property type="match status" value="1"/>
</dbReference>
<dbReference type="Pfam" id="PF05524">
    <property type="entry name" value="PEP-utilisers_N"/>
    <property type="match status" value="1"/>
</dbReference>
<dbReference type="Proteomes" id="UP001082703">
    <property type="component" value="Unassembled WGS sequence"/>
</dbReference>
<dbReference type="InterPro" id="IPR036618">
    <property type="entry name" value="PtsI_HPr-bd_sf"/>
</dbReference>
<evidence type="ECO:0000256" key="16">
    <source>
        <dbReference type="ARBA" id="ARBA00033235"/>
    </source>
</evidence>
<feature type="domain" description="PEP-utilising enzyme C-terminal" evidence="19">
    <location>
        <begin position="252"/>
        <end position="541"/>
    </location>
</feature>
<comment type="subcellular location">
    <subcellularLocation>
        <location evidence="4 17">Cytoplasm</location>
    </subcellularLocation>
</comment>
<dbReference type="PIRSF" id="PIRSF000732">
    <property type="entry name" value="PTS_enzyme_I"/>
    <property type="match status" value="1"/>
</dbReference>
<protein>
    <recommendedName>
        <fullName evidence="7 17">Phosphoenolpyruvate-protein phosphotransferase</fullName>
        <ecNumber evidence="6 17">2.7.3.9</ecNumber>
    </recommendedName>
    <alternativeName>
        <fullName evidence="16 17">Phosphotransferase system, enzyme I</fullName>
    </alternativeName>
</protein>
<evidence type="ECO:0000256" key="11">
    <source>
        <dbReference type="ARBA" id="ARBA00022679"/>
    </source>
</evidence>
<keyword evidence="22" id="KW-1185">Reference proteome</keyword>
<dbReference type="InterPro" id="IPR040442">
    <property type="entry name" value="Pyrv_kinase-like_dom_sf"/>
</dbReference>
<keyword evidence="14 17" id="KW-0418">Kinase</keyword>
<dbReference type="InterPro" id="IPR006318">
    <property type="entry name" value="PTS_EI-like"/>
</dbReference>
<proteinExistence type="inferred from homology"/>
<keyword evidence="9 17" id="KW-0963">Cytoplasm</keyword>
<evidence type="ECO:0000256" key="13">
    <source>
        <dbReference type="ARBA" id="ARBA00022723"/>
    </source>
</evidence>
<dbReference type="Pfam" id="PF00391">
    <property type="entry name" value="PEP-utilizers"/>
    <property type="match status" value="1"/>
</dbReference>
<dbReference type="EC" id="2.7.3.9" evidence="6 17"/>
<evidence type="ECO:0000259" key="20">
    <source>
        <dbReference type="Pfam" id="PF05524"/>
    </source>
</evidence>
<keyword evidence="12 17" id="KW-0598">Phosphotransferase system</keyword>
<comment type="function">
    <text evidence="3 17">General (non sugar-specific) component of the phosphoenolpyruvate-dependent sugar phosphotransferase system (sugar PTS). This major carbohydrate active-transport system catalyzes the phosphorylation of incoming sugar substrates concomitantly with their translocation across the cell membrane. Enzyme I transfers the phosphoryl group from phosphoenolpyruvate (PEP) to the phosphoryl carrier protein (HPr).</text>
</comment>
<dbReference type="SUPFAM" id="SSF52009">
    <property type="entry name" value="Phosphohistidine domain"/>
    <property type="match status" value="1"/>
</dbReference>
<evidence type="ECO:0000313" key="21">
    <source>
        <dbReference type="EMBL" id="MCY1715013.1"/>
    </source>
</evidence>
<evidence type="ECO:0000256" key="5">
    <source>
        <dbReference type="ARBA" id="ARBA00007837"/>
    </source>
</evidence>
<dbReference type="Gene3D" id="1.10.274.10">
    <property type="entry name" value="PtsI, HPr-binding domain"/>
    <property type="match status" value="1"/>
</dbReference>
<evidence type="ECO:0000259" key="18">
    <source>
        <dbReference type="Pfam" id="PF00391"/>
    </source>
</evidence>
<evidence type="ECO:0000256" key="14">
    <source>
        <dbReference type="ARBA" id="ARBA00022777"/>
    </source>
</evidence>
<evidence type="ECO:0000259" key="19">
    <source>
        <dbReference type="Pfam" id="PF02896"/>
    </source>
</evidence>
<dbReference type="Pfam" id="PF02896">
    <property type="entry name" value="PEP-utilizers_C"/>
    <property type="match status" value="1"/>
</dbReference>
<evidence type="ECO:0000256" key="9">
    <source>
        <dbReference type="ARBA" id="ARBA00022490"/>
    </source>
</evidence>
<dbReference type="RefSeq" id="WP_268059073.1">
    <property type="nucleotide sequence ID" value="NZ_JAPOHA010000014.1"/>
</dbReference>
<evidence type="ECO:0000256" key="8">
    <source>
        <dbReference type="ARBA" id="ARBA00022448"/>
    </source>
</evidence>
<dbReference type="InterPro" id="IPR036637">
    <property type="entry name" value="Phosphohistidine_dom_sf"/>
</dbReference>
<dbReference type="SUPFAM" id="SSF47831">
    <property type="entry name" value="Enzyme I of the PEP:sugar phosphotransferase system HPr-binding (sub)domain"/>
    <property type="match status" value="1"/>
</dbReference>
<comment type="cofactor">
    <cofactor evidence="2 17">
        <name>Mg(2+)</name>
        <dbReference type="ChEBI" id="CHEBI:18420"/>
    </cofactor>
</comment>
<evidence type="ECO:0000256" key="15">
    <source>
        <dbReference type="ARBA" id="ARBA00022842"/>
    </source>
</evidence>
<dbReference type="InterPro" id="IPR000121">
    <property type="entry name" value="PEP_util_C"/>
</dbReference>
<evidence type="ECO:0000256" key="7">
    <source>
        <dbReference type="ARBA" id="ARBA00016544"/>
    </source>
</evidence>
<evidence type="ECO:0000256" key="6">
    <source>
        <dbReference type="ARBA" id="ARBA00012232"/>
    </source>
</evidence>
<keyword evidence="15 17" id="KW-0460">Magnesium</keyword>
<dbReference type="NCBIfam" id="TIGR01417">
    <property type="entry name" value="PTS_I_fam"/>
    <property type="match status" value="1"/>
</dbReference>
<dbReference type="InterPro" id="IPR015813">
    <property type="entry name" value="Pyrv/PenolPyrv_kinase-like_dom"/>
</dbReference>
<organism evidence="21 22">
    <name type="scientific">Caproiciproducens galactitolivorans</name>
    <dbReference type="NCBI Taxonomy" id="642589"/>
    <lineage>
        <taxon>Bacteria</taxon>
        <taxon>Bacillati</taxon>
        <taxon>Bacillota</taxon>
        <taxon>Clostridia</taxon>
        <taxon>Eubacteriales</taxon>
        <taxon>Acutalibacteraceae</taxon>
        <taxon>Caproiciproducens</taxon>
    </lineage>
</organism>
<keyword evidence="13 17" id="KW-0479">Metal-binding</keyword>
<evidence type="ECO:0000256" key="10">
    <source>
        <dbReference type="ARBA" id="ARBA00022597"/>
    </source>
</evidence>
<evidence type="ECO:0000256" key="17">
    <source>
        <dbReference type="PIRNR" id="PIRNR000732"/>
    </source>
</evidence>
<dbReference type="PANTHER" id="PTHR46244">
    <property type="entry name" value="PHOSPHOENOLPYRUVATE-PROTEIN PHOSPHOTRANSFERASE"/>
    <property type="match status" value="1"/>
</dbReference>